<feature type="chain" id="PRO_5016980409" description="DNA primase" evidence="2">
    <location>
        <begin position="23"/>
        <end position="82"/>
    </location>
</feature>
<accession>A0A346B0U4</accession>
<name>A0A346B0U4_9FIRM</name>
<keyword evidence="4" id="KW-1185">Reference proteome</keyword>
<protein>
    <recommendedName>
        <fullName evidence="5">DNA primase</fullName>
    </recommendedName>
</protein>
<evidence type="ECO:0000313" key="3">
    <source>
        <dbReference type="EMBL" id="AXL21737.1"/>
    </source>
</evidence>
<gene>
    <name evidence="3" type="ORF">DKB62_09265</name>
</gene>
<keyword evidence="2" id="KW-0732">Signal</keyword>
<sequence length="82" mass="9655">MKGWLVIMMCAVCFLMGNLSFAMTSPLGMGPSPAWGSGMPALESFDDDDWDDDRWEDDDDYWDDDRWEDDDDDDWDDDRWED</sequence>
<organism evidence="3 4">
    <name type="scientific">Megasphaera stantonii</name>
    <dbReference type="NCBI Taxonomy" id="2144175"/>
    <lineage>
        <taxon>Bacteria</taxon>
        <taxon>Bacillati</taxon>
        <taxon>Bacillota</taxon>
        <taxon>Negativicutes</taxon>
        <taxon>Veillonellales</taxon>
        <taxon>Veillonellaceae</taxon>
        <taxon>Megasphaera</taxon>
    </lineage>
</organism>
<feature type="signal peptide" evidence="2">
    <location>
        <begin position="1"/>
        <end position="22"/>
    </location>
</feature>
<evidence type="ECO:0000256" key="2">
    <source>
        <dbReference type="SAM" id="SignalP"/>
    </source>
</evidence>
<dbReference type="KEGG" id="meg:DKB62_09265"/>
<evidence type="ECO:0000256" key="1">
    <source>
        <dbReference type="SAM" id="MobiDB-lite"/>
    </source>
</evidence>
<dbReference type="EMBL" id="CP029462">
    <property type="protein sequence ID" value="AXL21737.1"/>
    <property type="molecule type" value="Genomic_DNA"/>
</dbReference>
<evidence type="ECO:0000313" key="4">
    <source>
        <dbReference type="Proteomes" id="UP000254337"/>
    </source>
</evidence>
<dbReference type="RefSeq" id="WP_107196770.1">
    <property type="nucleotide sequence ID" value="NZ_CP029462.1"/>
</dbReference>
<dbReference type="Proteomes" id="UP000254337">
    <property type="component" value="Chromosome"/>
</dbReference>
<proteinExistence type="predicted"/>
<feature type="region of interest" description="Disordered" evidence="1">
    <location>
        <begin position="32"/>
        <end position="82"/>
    </location>
</feature>
<reference evidence="3 4" key="1">
    <citation type="submission" date="2018-05" db="EMBL/GenBank/DDBJ databases">
        <title>Complete genome sequence of Megasphaera sp. AJH120T, isolated from the ceca of a chicken.</title>
        <authorList>
            <person name="Maki J."/>
            <person name="Looft T."/>
        </authorList>
    </citation>
    <scope>NUCLEOTIDE SEQUENCE [LARGE SCALE GENOMIC DNA]</scope>
    <source>
        <strain evidence="3 4">AJH120</strain>
    </source>
</reference>
<feature type="compositionally biased region" description="Acidic residues" evidence="1">
    <location>
        <begin position="44"/>
        <end position="82"/>
    </location>
</feature>
<dbReference type="AlphaFoldDB" id="A0A346B0U4"/>
<evidence type="ECO:0008006" key="5">
    <source>
        <dbReference type="Google" id="ProtNLM"/>
    </source>
</evidence>